<evidence type="ECO:0000313" key="6">
    <source>
        <dbReference type="EMBL" id="MFK2856362.1"/>
    </source>
</evidence>
<keyword evidence="7" id="KW-1185">Reference proteome</keyword>
<dbReference type="InterPro" id="IPR000847">
    <property type="entry name" value="LysR_HTH_N"/>
</dbReference>
<dbReference type="InterPro" id="IPR005119">
    <property type="entry name" value="LysR_subst-bd"/>
</dbReference>
<dbReference type="Proteomes" id="UP001620409">
    <property type="component" value="Unassembled WGS sequence"/>
</dbReference>
<dbReference type="Pfam" id="PF00126">
    <property type="entry name" value="HTH_1"/>
    <property type="match status" value="1"/>
</dbReference>
<name>A0ABW8IMB3_9GAMM</name>
<evidence type="ECO:0000256" key="2">
    <source>
        <dbReference type="ARBA" id="ARBA00023015"/>
    </source>
</evidence>
<dbReference type="SUPFAM" id="SSF53850">
    <property type="entry name" value="Periplasmic binding protein-like II"/>
    <property type="match status" value="1"/>
</dbReference>
<dbReference type="EMBL" id="JADIKI010000023">
    <property type="protein sequence ID" value="MFK2856362.1"/>
    <property type="molecule type" value="Genomic_DNA"/>
</dbReference>
<proteinExistence type="inferred from homology"/>
<keyword evidence="2" id="KW-0805">Transcription regulation</keyword>
<protein>
    <submittedName>
        <fullName evidence="6">LysR family transcriptional regulator</fullName>
    </submittedName>
</protein>
<evidence type="ECO:0000256" key="3">
    <source>
        <dbReference type="ARBA" id="ARBA00023125"/>
    </source>
</evidence>
<dbReference type="InterPro" id="IPR058163">
    <property type="entry name" value="LysR-type_TF_proteobact-type"/>
</dbReference>
<dbReference type="InterPro" id="IPR036388">
    <property type="entry name" value="WH-like_DNA-bd_sf"/>
</dbReference>
<dbReference type="InterPro" id="IPR036390">
    <property type="entry name" value="WH_DNA-bd_sf"/>
</dbReference>
<comment type="similarity">
    <text evidence="1">Belongs to the LysR transcriptional regulatory family.</text>
</comment>
<evidence type="ECO:0000256" key="4">
    <source>
        <dbReference type="ARBA" id="ARBA00023163"/>
    </source>
</evidence>
<dbReference type="Gene3D" id="1.10.10.10">
    <property type="entry name" value="Winged helix-like DNA-binding domain superfamily/Winged helix DNA-binding domain"/>
    <property type="match status" value="1"/>
</dbReference>
<dbReference type="Gene3D" id="3.40.190.290">
    <property type="match status" value="1"/>
</dbReference>
<dbReference type="Pfam" id="PF03466">
    <property type="entry name" value="LysR_substrate"/>
    <property type="match status" value="1"/>
</dbReference>
<comment type="caution">
    <text evidence="6">The sequence shown here is derived from an EMBL/GenBank/DDBJ whole genome shotgun (WGS) entry which is preliminary data.</text>
</comment>
<evidence type="ECO:0000313" key="7">
    <source>
        <dbReference type="Proteomes" id="UP001620409"/>
    </source>
</evidence>
<dbReference type="PROSITE" id="PS50931">
    <property type="entry name" value="HTH_LYSR"/>
    <property type="match status" value="1"/>
</dbReference>
<dbReference type="SUPFAM" id="SSF46785">
    <property type="entry name" value="Winged helix' DNA-binding domain"/>
    <property type="match status" value="1"/>
</dbReference>
<dbReference type="PANTHER" id="PTHR30537">
    <property type="entry name" value="HTH-TYPE TRANSCRIPTIONAL REGULATOR"/>
    <property type="match status" value="1"/>
</dbReference>
<evidence type="ECO:0000259" key="5">
    <source>
        <dbReference type="PROSITE" id="PS50931"/>
    </source>
</evidence>
<dbReference type="PANTHER" id="PTHR30537:SF72">
    <property type="entry name" value="LYSR FAMILY TRANSCRIPTIONAL REGULATOR"/>
    <property type="match status" value="1"/>
</dbReference>
<keyword evidence="3" id="KW-0238">DNA-binding</keyword>
<dbReference type="CDD" id="cd08422">
    <property type="entry name" value="PBP2_CrgA_like"/>
    <property type="match status" value="1"/>
</dbReference>
<keyword evidence="4" id="KW-0804">Transcription</keyword>
<accession>A0ABW8IMB3</accession>
<sequence length="323" mass="35728">MSTANHESIDLFKVLRLFTTVYELGSFSAAARLLSVTPGAVSKQIGVFEDSLGCRLFQRTTRSLSVTEEGRRLYTLIQQPTQQIEEAVASLVSEQGQPSGTVKVSLPVAFSRTIVLPTLQRFRERFPQVSLDLHFENRHVDLISEGFDCAIGQRRDTDSSIIARPLAPLVLILCASPAYLDQHGKGLTLENLDQHPLIAFRSPTKGRIEAWTLQGAGKEIVIQPRSQLMVTDTEAQAELAVAGCGITLLGAHHVLPLIEQGKLKRVLSPYFAKRGDICMYYPARKNLPRRVSSFVEFVIDEARHSGVVKQLKAIASKKMVHAD</sequence>
<dbReference type="RefSeq" id="WP_380014956.1">
    <property type="nucleotide sequence ID" value="NZ_JADIKI010000023.1"/>
</dbReference>
<reference evidence="6 7" key="1">
    <citation type="submission" date="2020-10" db="EMBL/GenBank/DDBJ databases">
        <title>Phylogeny of dyella-like bacteria.</title>
        <authorList>
            <person name="Fu J."/>
        </authorList>
    </citation>
    <scope>NUCLEOTIDE SEQUENCE [LARGE SCALE GENOMIC DNA]</scope>
    <source>
        <strain evidence="6 7">DHG40</strain>
    </source>
</reference>
<organism evidence="6 7">
    <name type="scientific">Dyella humi</name>
    <dbReference type="NCBI Taxonomy" id="1770547"/>
    <lineage>
        <taxon>Bacteria</taxon>
        <taxon>Pseudomonadati</taxon>
        <taxon>Pseudomonadota</taxon>
        <taxon>Gammaproteobacteria</taxon>
        <taxon>Lysobacterales</taxon>
        <taxon>Rhodanobacteraceae</taxon>
        <taxon>Dyella</taxon>
    </lineage>
</organism>
<evidence type="ECO:0000256" key="1">
    <source>
        <dbReference type="ARBA" id="ARBA00009437"/>
    </source>
</evidence>
<gene>
    <name evidence="6" type="ORF">ISP18_17280</name>
</gene>
<feature type="domain" description="HTH lysR-type" evidence="5">
    <location>
        <begin position="10"/>
        <end position="67"/>
    </location>
</feature>